<dbReference type="Proteomes" id="UP000041254">
    <property type="component" value="Unassembled WGS sequence"/>
</dbReference>
<reference evidence="1 2" key="1">
    <citation type="submission" date="2014-11" db="EMBL/GenBank/DDBJ databases">
        <authorList>
            <person name="Zhu J."/>
            <person name="Qi W."/>
            <person name="Song R."/>
        </authorList>
    </citation>
    <scope>NUCLEOTIDE SEQUENCE [LARGE SCALE GENOMIC DNA]</scope>
</reference>
<gene>
    <name evidence="1" type="ORF">Vbra_16893</name>
</gene>
<sequence>MAALRPFTRLPLPSSCPHLPSSHPPATSLPCLRDDRRYERHWARRKKITPFKRMPNIAPRREDFRVAQAAGGYFHLQAPWPPHINKTCEPFPPAHRNRFTLNRKYPLRWRNVEYLYEPRQLPRPRTDGIWGGEIIRIVHPPKKTKEERVKERAMKTR</sequence>
<name>A0A0G4G3A5_VITBC</name>
<dbReference type="AlphaFoldDB" id="A0A0G4G3A5"/>
<proteinExistence type="predicted"/>
<dbReference type="PhylomeDB" id="A0A0G4G3A5"/>
<dbReference type="OrthoDB" id="406782at2759"/>
<accession>A0A0G4G3A5</accession>
<dbReference type="EMBL" id="CDMY01000556">
    <property type="protein sequence ID" value="CEM22734.1"/>
    <property type="molecule type" value="Genomic_DNA"/>
</dbReference>
<organism evidence="1 2">
    <name type="scientific">Vitrella brassicaformis (strain CCMP3155)</name>
    <dbReference type="NCBI Taxonomy" id="1169540"/>
    <lineage>
        <taxon>Eukaryota</taxon>
        <taxon>Sar</taxon>
        <taxon>Alveolata</taxon>
        <taxon>Colpodellida</taxon>
        <taxon>Vitrellaceae</taxon>
        <taxon>Vitrella</taxon>
    </lineage>
</organism>
<dbReference type="VEuPathDB" id="CryptoDB:Vbra_16893"/>
<evidence type="ECO:0000313" key="1">
    <source>
        <dbReference type="EMBL" id="CEM22734.1"/>
    </source>
</evidence>
<evidence type="ECO:0000313" key="2">
    <source>
        <dbReference type="Proteomes" id="UP000041254"/>
    </source>
</evidence>
<keyword evidence="2" id="KW-1185">Reference proteome</keyword>
<dbReference type="InParanoid" id="A0A0G4G3A5"/>
<protein>
    <submittedName>
        <fullName evidence="1">Uncharacterized protein</fullName>
    </submittedName>
</protein>
<dbReference type="OMA" id="INKTCEP"/>